<dbReference type="NCBIfam" id="NF033415">
    <property type="entry name" value="thiovirid_RiPP"/>
    <property type="match status" value="1"/>
</dbReference>
<gene>
    <name evidence="1" type="primary">tvaA</name>
    <name evidence="1" type="ORF">ACTOB_008617</name>
</gene>
<proteinExistence type="predicted"/>
<sequence length="53" mass="5618">MPENESIDQTLASLTGLDSEQLQKFLEEKSGIAPDEEAQGSVMAAIGSIVVHC</sequence>
<reference evidence="1 2" key="1">
    <citation type="submission" date="2023-06" db="EMBL/GenBank/DDBJ databases">
        <authorList>
            <person name="Yushchuk O."/>
            <person name="Binda E."/>
            <person name="Ruckert-Reed C."/>
            <person name="Fedorenko V."/>
            <person name="Kalinowski J."/>
            <person name="Marinelli F."/>
        </authorList>
    </citation>
    <scope>NUCLEOTIDE SEQUENCE [LARGE SCALE GENOMIC DNA]</scope>
    <source>
        <strain evidence="1 2">NRRL 3884</strain>
    </source>
</reference>
<name>A0ABY8WH89_9ACTN</name>
<dbReference type="EMBL" id="CP126980">
    <property type="protein sequence ID" value="WIM96423.1"/>
    <property type="molecule type" value="Genomic_DNA"/>
</dbReference>
<evidence type="ECO:0000313" key="1">
    <source>
        <dbReference type="EMBL" id="WIM96423.1"/>
    </source>
</evidence>
<evidence type="ECO:0000313" key="2">
    <source>
        <dbReference type="Proteomes" id="UP001240150"/>
    </source>
</evidence>
<organism evidence="1 2">
    <name type="scientific">Actinoplanes oblitus</name>
    <dbReference type="NCBI Taxonomy" id="3040509"/>
    <lineage>
        <taxon>Bacteria</taxon>
        <taxon>Bacillati</taxon>
        <taxon>Actinomycetota</taxon>
        <taxon>Actinomycetes</taxon>
        <taxon>Micromonosporales</taxon>
        <taxon>Micromonosporaceae</taxon>
        <taxon>Actinoplanes</taxon>
    </lineage>
</organism>
<dbReference type="RefSeq" id="WP_284917705.1">
    <property type="nucleotide sequence ID" value="NZ_CP126980.1"/>
</dbReference>
<accession>A0ABY8WH89</accession>
<protein>
    <submittedName>
        <fullName evidence="1">Thioviridamide family RiPP peptide</fullName>
    </submittedName>
</protein>
<keyword evidence="2" id="KW-1185">Reference proteome</keyword>
<dbReference type="Proteomes" id="UP001240150">
    <property type="component" value="Chromosome"/>
</dbReference>